<feature type="compositionally biased region" description="Basic and acidic residues" evidence="1">
    <location>
        <begin position="188"/>
        <end position="197"/>
    </location>
</feature>
<proteinExistence type="evidence at protein level"/>
<feature type="compositionally biased region" description="Basic and acidic residues" evidence="1">
    <location>
        <begin position="49"/>
        <end position="71"/>
    </location>
</feature>
<feature type="compositionally biased region" description="Polar residues" evidence="1">
    <location>
        <begin position="24"/>
        <end position="42"/>
    </location>
</feature>
<dbReference type="AGR" id="RGD:1359207"/>
<evidence type="ECO:0000256" key="1">
    <source>
        <dbReference type="SAM" id="MobiDB-lite"/>
    </source>
</evidence>
<reference evidence="2" key="2">
    <citation type="submission" date="2025-08" db="UniProtKB">
        <authorList>
            <consortium name="Ensembl"/>
        </authorList>
    </citation>
    <scope>IDENTIFICATION</scope>
    <source>
        <strain evidence="2">Brown Norway</strain>
    </source>
</reference>
<dbReference type="Ensembl" id="ENSRNOT00000113243.2">
    <property type="protein sequence ID" value="ENSRNOP00000092301.2"/>
    <property type="gene ID" value="ENSRNOG00000024780.6"/>
</dbReference>
<evidence type="ECO:0007829" key="5">
    <source>
        <dbReference type="PeptideAtlas" id="A0A8I6ADE6"/>
    </source>
</evidence>
<name>A0A8I6ADE6_RAT</name>
<dbReference type="Proteomes" id="UP000002494">
    <property type="component" value="Chromosome 10"/>
</dbReference>
<dbReference type="InterPro" id="IPR037694">
    <property type="entry name" value="MTNAP1"/>
</dbReference>
<feature type="region of interest" description="Disordered" evidence="1">
    <location>
        <begin position="23"/>
        <end position="256"/>
    </location>
</feature>
<feature type="compositionally biased region" description="Basic and acidic residues" evidence="1">
    <location>
        <begin position="98"/>
        <end position="107"/>
    </location>
</feature>
<keyword evidence="3" id="KW-1185">Reference proteome</keyword>
<dbReference type="RGD" id="1359207">
    <property type="gene designation" value="Mtnap1"/>
</dbReference>
<feature type="compositionally biased region" description="Polar residues" evidence="1">
    <location>
        <begin position="153"/>
        <end position="167"/>
    </location>
</feature>
<reference evidence="2" key="1">
    <citation type="submission" date="2024-01" db="EMBL/GenBank/DDBJ databases">
        <title>GRCr8: a new rat reference genome assembly contstructed from accurate long reads and long range scaffolding.</title>
        <authorList>
            <person name="Doris P.A."/>
            <person name="Kalbfleisch T."/>
            <person name="Li K."/>
            <person name="Howe K."/>
            <person name="Wood J."/>
        </authorList>
    </citation>
    <scope>NUCLEOTIDE SEQUENCE [LARGE SCALE GENOMIC DNA]</scope>
    <source>
        <strain evidence="2">Brown Norway</strain>
    </source>
</reference>
<dbReference type="GeneTree" id="ENSGT00510000049019"/>
<protein>
    <submittedName>
        <fullName evidence="2">Mitochondrial nucleoid associated protein 1</fullName>
    </submittedName>
</protein>
<reference evidence="2" key="3">
    <citation type="submission" date="2025-09" db="UniProtKB">
        <authorList>
            <consortium name="Ensembl"/>
        </authorList>
    </citation>
    <scope>IDENTIFICATION</scope>
    <source>
        <strain evidence="2">Brown Norway</strain>
    </source>
</reference>
<keyword evidence="5" id="KW-1267">Proteomics identification</keyword>
<gene>
    <name evidence="2 4" type="primary">Mtnap1</name>
    <name evidence="4" type="synonym">MGC95210</name>
</gene>
<dbReference type="PANTHER" id="PTHR16270">
    <property type="entry name" value="HYPOTHETICAL LOC287798"/>
    <property type="match status" value="1"/>
</dbReference>
<accession>A0A8I6ADE6</accession>
<evidence type="ECO:0000313" key="4">
    <source>
        <dbReference type="RGD" id="1359207"/>
    </source>
</evidence>
<feature type="region of interest" description="Disordered" evidence="1">
    <location>
        <begin position="285"/>
        <end position="316"/>
    </location>
</feature>
<feature type="compositionally biased region" description="Polar residues" evidence="1">
    <location>
        <begin position="72"/>
        <end position="83"/>
    </location>
</feature>
<dbReference type="AlphaFoldDB" id="A0A8I6ADE6"/>
<evidence type="ECO:0000313" key="3">
    <source>
        <dbReference type="Proteomes" id="UP000002494"/>
    </source>
</evidence>
<feature type="compositionally biased region" description="Polar residues" evidence="1">
    <location>
        <begin position="286"/>
        <end position="303"/>
    </location>
</feature>
<sequence length="545" mass="59711">MEVCPYCKKPFKRLKSHLPHCKMTGSSIPADQKVSQSKTATLTKKEKRPTRDLTRAEEKELEREGPKRTVKVETSQAEWTTAASPLPEGASEGTHTTKAGETKEKKLLSFRVLRRTKPEVTLQRVTAPQSPPKIESTRDVSESKGSPRCPSETEASSLVSSREPFSTKQDREHVSAQPHAKPATSARLRLDTADPQRQKLLVKLLDVPTGDCRSPKNGSHGVQRVAPSVSSREKDSQDGGHLSGVSPHSGDPETQRSESLLLGLHNGLLGKAQVREHQELGLGMELSQSKGNTENRMSVTDGQEATGLGHRGKDPIAATKAKPKATLEFRNVFMPPQGALSQPLSVPGSESQSLPSLAVTSTPEEKGQFCGQSQVPAMTLRHHLASHSAQCHIPENFPTTSEAPPRSVGLEWFPELYPGYVGLGVLPRRPQPWNWAAQMPPLATFQGRSVSKVPWWERSSADSRSLEPLALTTSSLPLMRLLGAVHKGWVLCNTTIKRSGVGRLSMLFAGYFVLCCSWSFKHLICAQCPWRPEEGTRCPGTELHF</sequence>
<dbReference type="PANTHER" id="PTHR16270:SF5">
    <property type="entry name" value="HYPOTHETICAL LOC287798"/>
    <property type="match status" value="1"/>
</dbReference>
<organism evidence="2 3">
    <name type="scientific">Rattus norvegicus</name>
    <name type="common">Rat</name>
    <dbReference type="NCBI Taxonomy" id="10116"/>
    <lineage>
        <taxon>Eukaryota</taxon>
        <taxon>Metazoa</taxon>
        <taxon>Chordata</taxon>
        <taxon>Craniata</taxon>
        <taxon>Vertebrata</taxon>
        <taxon>Euteleostomi</taxon>
        <taxon>Mammalia</taxon>
        <taxon>Eutheria</taxon>
        <taxon>Euarchontoglires</taxon>
        <taxon>Glires</taxon>
        <taxon>Rodentia</taxon>
        <taxon>Myomorpha</taxon>
        <taxon>Muroidea</taxon>
        <taxon>Muridae</taxon>
        <taxon>Murinae</taxon>
        <taxon>Rattus</taxon>
    </lineage>
</organism>
<evidence type="ECO:0000313" key="2">
    <source>
        <dbReference type="Ensembl" id="ENSRNOP00000092301.2"/>
    </source>
</evidence>